<dbReference type="AlphaFoldDB" id="A0A834XIX8"/>
<evidence type="ECO:0000313" key="2">
    <source>
        <dbReference type="EMBL" id="KAF7845119.1"/>
    </source>
</evidence>
<keyword evidence="3" id="KW-1185">Reference proteome</keyword>
<protein>
    <submittedName>
        <fullName evidence="2">Uncharacterized protein</fullName>
    </submittedName>
</protein>
<gene>
    <name evidence="2" type="ORF">G2W53_002024</name>
</gene>
<evidence type="ECO:0000256" key="1">
    <source>
        <dbReference type="SAM" id="MobiDB-lite"/>
    </source>
</evidence>
<name>A0A834XIX8_9FABA</name>
<evidence type="ECO:0000313" key="3">
    <source>
        <dbReference type="Proteomes" id="UP000634136"/>
    </source>
</evidence>
<proteinExistence type="predicted"/>
<organism evidence="2 3">
    <name type="scientific">Senna tora</name>
    <dbReference type="NCBI Taxonomy" id="362788"/>
    <lineage>
        <taxon>Eukaryota</taxon>
        <taxon>Viridiplantae</taxon>
        <taxon>Streptophyta</taxon>
        <taxon>Embryophyta</taxon>
        <taxon>Tracheophyta</taxon>
        <taxon>Spermatophyta</taxon>
        <taxon>Magnoliopsida</taxon>
        <taxon>eudicotyledons</taxon>
        <taxon>Gunneridae</taxon>
        <taxon>Pentapetalae</taxon>
        <taxon>rosids</taxon>
        <taxon>fabids</taxon>
        <taxon>Fabales</taxon>
        <taxon>Fabaceae</taxon>
        <taxon>Caesalpinioideae</taxon>
        <taxon>Cassia clade</taxon>
        <taxon>Senna</taxon>
    </lineage>
</organism>
<reference evidence="2" key="1">
    <citation type="submission" date="2020-09" db="EMBL/GenBank/DDBJ databases">
        <title>Genome-Enabled Discovery of Anthraquinone Biosynthesis in Senna tora.</title>
        <authorList>
            <person name="Kang S.-H."/>
            <person name="Pandey R.P."/>
            <person name="Lee C.-M."/>
            <person name="Sim J.-S."/>
            <person name="Jeong J.-T."/>
            <person name="Choi B.-S."/>
            <person name="Jung M."/>
            <person name="Ginzburg D."/>
            <person name="Zhao K."/>
            <person name="Won S.Y."/>
            <person name="Oh T.-J."/>
            <person name="Yu Y."/>
            <person name="Kim N.-H."/>
            <person name="Lee O.R."/>
            <person name="Lee T.-H."/>
            <person name="Bashyal P."/>
            <person name="Kim T.-S."/>
            <person name="Lee W.-H."/>
            <person name="Kawkins C."/>
            <person name="Kim C.-K."/>
            <person name="Kim J.S."/>
            <person name="Ahn B.O."/>
            <person name="Rhee S.Y."/>
            <person name="Sohng J.K."/>
        </authorList>
    </citation>
    <scope>NUCLEOTIDE SEQUENCE</scope>
    <source>
        <tissue evidence="2">Leaf</tissue>
    </source>
</reference>
<sequence length="57" mass="6093">MKLVPASENQAISSGDEGKQTTRFRAEDPNNGLRGGEVVDLNSGIMEATDLNCIVSR</sequence>
<feature type="region of interest" description="Disordered" evidence="1">
    <location>
        <begin position="1"/>
        <end position="38"/>
    </location>
</feature>
<dbReference type="Proteomes" id="UP000634136">
    <property type="component" value="Unassembled WGS sequence"/>
</dbReference>
<feature type="compositionally biased region" description="Basic and acidic residues" evidence="1">
    <location>
        <begin position="16"/>
        <end position="28"/>
    </location>
</feature>
<comment type="caution">
    <text evidence="2">The sequence shown here is derived from an EMBL/GenBank/DDBJ whole genome shotgun (WGS) entry which is preliminary data.</text>
</comment>
<accession>A0A834XIX8</accession>
<dbReference type="EMBL" id="JAAIUW010000001">
    <property type="protein sequence ID" value="KAF7845119.1"/>
    <property type="molecule type" value="Genomic_DNA"/>
</dbReference>